<protein>
    <submittedName>
        <fullName evidence="1">Uncharacterized protein</fullName>
    </submittedName>
</protein>
<proteinExistence type="predicted"/>
<sequence length="107" mass="12296">MKSNLDEIDKKIIKFLLTAGVYSDLAIIKNLGITYEKLKKSYSKLLKSGYLETYEDYKKREIENCSSHSDCRSCTKVNDSCGSCCSRHSEHSDVKVITWKAINEFQE</sequence>
<dbReference type="Proteomes" id="UP000255328">
    <property type="component" value="Unassembled WGS sequence"/>
</dbReference>
<dbReference type="Gene3D" id="1.10.10.10">
    <property type="entry name" value="Winged helix-like DNA-binding domain superfamily/Winged helix DNA-binding domain"/>
    <property type="match status" value="1"/>
</dbReference>
<keyword evidence="2" id="KW-1185">Reference proteome</keyword>
<reference evidence="1 2" key="1">
    <citation type="submission" date="2018-06" db="EMBL/GenBank/DDBJ databases">
        <authorList>
            <consortium name="Pathogen Informatics"/>
            <person name="Doyle S."/>
        </authorList>
    </citation>
    <scope>NUCLEOTIDE SEQUENCE [LARGE SCALE GENOMIC DNA]</scope>
    <source>
        <strain evidence="1 2">NCTC10723</strain>
    </source>
</reference>
<gene>
    <name evidence="1" type="ORF">NCTC10723_00515</name>
</gene>
<evidence type="ECO:0000313" key="2">
    <source>
        <dbReference type="Proteomes" id="UP000255328"/>
    </source>
</evidence>
<evidence type="ECO:0000313" key="1">
    <source>
        <dbReference type="EMBL" id="STO31075.1"/>
    </source>
</evidence>
<name>A0A377GVT9_9FUSO</name>
<dbReference type="EMBL" id="UGGU01000003">
    <property type="protein sequence ID" value="STO31075.1"/>
    <property type="molecule type" value="Genomic_DNA"/>
</dbReference>
<accession>A0A377GVT9</accession>
<organism evidence="1 2">
    <name type="scientific">Fusobacterium necrogenes</name>
    <dbReference type="NCBI Taxonomy" id="858"/>
    <lineage>
        <taxon>Bacteria</taxon>
        <taxon>Fusobacteriati</taxon>
        <taxon>Fusobacteriota</taxon>
        <taxon>Fusobacteriia</taxon>
        <taxon>Fusobacteriales</taxon>
        <taxon>Fusobacteriaceae</taxon>
        <taxon>Fusobacterium</taxon>
    </lineage>
</organism>
<dbReference type="InterPro" id="IPR036388">
    <property type="entry name" value="WH-like_DNA-bd_sf"/>
</dbReference>
<dbReference type="OrthoDB" id="90679at2"/>
<dbReference type="RefSeq" id="WP_115269054.1">
    <property type="nucleotide sequence ID" value="NZ_CASFEE010000001.1"/>
</dbReference>
<dbReference type="AlphaFoldDB" id="A0A377GVT9"/>